<dbReference type="EMBL" id="FRAN01000005">
    <property type="protein sequence ID" value="SHL19217.1"/>
    <property type="molecule type" value="Genomic_DNA"/>
</dbReference>
<sequence length="62" mass="6896">MPSPTHSDDEFTSCANCGKLVNLSEYHPTVVVRHSVTANQTENVTLHFCSEDCLDEWTGPFP</sequence>
<name>E7QXM8_HALPU</name>
<dbReference type="OrthoDB" id="169264at2157"/>
<dbReference type="PATRIC" id="fig|797209.4.peg.3493"/>
<evidence type="ECO:0000313" key="3">
    <source>
        <dbReference type="Proteomes" id="UP000003751"/>
    </source>
</evidence>
<dbReference type="EMBL" id="AEMG01000021">
    <property type="protein sequence ID" value="EFW90713.1"/>
    <property type="molecule type" value="Genomic_DNA"/>
</dbReference>
<dbReference type="Proteomes" id="UP000003751">
    <property type="component" value="Unassembled WGS sequence"/>
</dbReference>
<evidence type="ECO:0000313" key="2">
    <source>
        <dbReference type="EMBL" id="SHL19217.1"/>
    </source>
</evidence>
<reference evidence="4" key="3">
    <citation type="submission" date="2016-11" db="EMBL/GenBank/DDBJ databases">
        <authorList>
            <person name="Varghese N."/>
            <person name="Submissions S."/>
        </authorList>
    </citation>
    <scope>NUCLEOTIDE SEQUENCE [LARGE SCALE GENOMIC DNA]</scope>
    <source>
        <strain evidence="4">DX253</strain>
    </source>
</reference>
<dbReference type="InterPro" id="IPR055998">
    <property type="entry name" value="DUF7576"/>
</dbReference>
<dbReference type="RefSeq" id="WP_007982120.1">
    <property type="nucleotide sequence ID" value="NZ_AEMG01000021.1"/>
</dbReference>
<dbReference type="AlphaFoldDB" id="E7QXM8"/>
<dbReference type="Pfam" id="PF24461">
    <property type="entry name" value="DUF7576"/>
    <property type="match status" value="1"/>
</dbReference>
<reference evidence="1 3" key="1">
    <citation type="journal article" date="2014" name="ISME J.">
        <title>Trehalose/2-sulfotrehalose biosynthesis and glycine-betaine uptake are widely spread mechanisms for osmoadaptation in the Halobacteriales.</title>
        <authorList>
            <person name="Youssef N.H."/>
            <person name="Savage-Ashlock K.N."/>
            <person name="McCully A.L."/>
            <person name="Luedtke B."/>
            <person name="Shaw E.I."/>
            <person name="Hoff W.D."/>
            <person name="Elshahed M.S."/>
        </authorList>
    </citation>
    <scope>NUCLEOTIDE SEQUENCE [LARGE SCALE GENOMIC DNA]</scope>
    <source>
        <strain evidence="1 3">DX253</strain>
    </source>
</reference>
<accession>E7QXM8</accession>
<evidence type="ECO:0000313" key="4">
    <source>
        <dbReference type="Proteomes" id="UP000184203"/>
    </source>
</evidence>
<evidence type="ECO:0000313" key="1">
    <source>
        <dbReference type="EMBL" id="EFW90713.1"/>
    </source>
</evidence>
<reference evidence="2" key="2">
    <citation type="submission" date="2016-11" db="EMBL/GenBank/DDBJ databases">
        <authorList>
            <person name="Jaros S."/>
            <person name="Januszkiewicz K."/>
            <person name="Wedrychowicz H."/>
        </authorList>
    </citation>
    <scope>NUCLEOTIDE SEQUENCE [LARGE SCALE GENOMIC DNA]</scope>
    <source>
        <strain evidence="2">DX253</strain>
    </source>
</reference>
<organism evidence="1 3">
    <name type="scientific">Haladaptatus paucihalophilus DX253</name>
    <dbReference type="NCBI Taxonomy" id="797209"/>
    <lineage>
        <taxon>Archaea</taxon>
        <taxon>Methanobacteriati</taxon>
        <taxon>Methanobacteriota</taxon>
        <taxon>Stenosarchaea group</taxon>
        <taxon>Halobacteria</taxon>
        <taxon>Halobacteriales</taxon>
        <taxon>Haladaptataceae</taxon>
        <taxon>Haladaptatus</taxon>
    </lineage>
</organism>
<keyword evidence="4" id="KW-1185">Reference proteome</keyword>
<dbReference type="STRING" id="797209.GCA_000376445_03609"/>
<gene>
    <name evidence="2" type="ORF">SAMN05444342_3202</name>
    <name evidence="1" type="ORF">ZOD2009_17835</name>
</gene>
<dbReference type="Proteomes" id="UP000184203">
    <property type="component" value="Unassembled WGS sequence"/>
</dbReference>
<proteinExistence type="predicted"/>
<protein>
    <submittedName>
        <fullName evidence="2">MYM-type Zinc finger with FCS sequence motif-containing protein</fullName>
    </submittedName>
</protein>